<dbReference type="AlphaFoldDB" id="A0A9N9JZ15"/>
<feature type="non-terminal residue" evidence="1">
    <location>
        <position position="1"/>
    </location>
</feature>
<proteinExistence type="predicted"/>
<keyword evidence="2" id="KW-1185">Reference proteome</keyword>
<dbReference type="OrthoDB" id="2443400at2759"/>
<dbReference type="EMBL" id="CAJVQA010032396">
    <property type="protein sequence ID" value="CAG8803128.1"/>
    <property type="molecule type" value="Genomic_DNA"/>
</dbReference>
<accession>A0A9N9JZ15</accession>
<feature type="non-terminal residue" evidence="1">
    <location>
        <position position="225"/>
    </location>
</feature>
<organism evidence="1 2">
    <name type="scientific">Cetraspora pellucida</name>
    <dbReference type="NCBI Taxonomy" id="1433469"/>
    <lineage>
        <taxon>Eukaryota</taxon>
        <taxon>Fungi</taxon>
        <taxon>Fungi incertae sedis</taxon>
        <taxon>Mucoromycota</taxon>
        <taxon>Glomeromycotina</taxon>
        <taxon>Glomeromycetes</taxon>
        <taxon>Diversisporales</taxon>
        <taxon>Gigasporaceae</taxon>
        <taxon>Cetraspora</taxon>
    </lineage>
</organism>
<sequence>DNYLDVEVMIKTTKKVEFYIWKSLLHNIHPAYDKSKHWASHLIINPVTSKPWFFLNNLIHVFKKLRNNVSKSHTDSNEDKSATKLTKQHIWLTSWSKMRVDFAEYTLSFDLLILQLFEKHIEYEPNILTYIDKNLISKQLLKKQFNSLLQIAYEKQESFLEFTLNYIELSKETEDYLLMCSFSLQENVKTMNTDLKNNVKKDKTPKIKAITFKKRMLPKDHHLAL</sequence>
<evidence type="ECO:0000313" key="2">
    <source>
        <dbReference type="Proteomes" id="UP000789759"/>
    </source>
</evidence>
<dbReference type="Proteomes" id="UP000789759">
    <property type="component" value="Unassembled WGS sequence"/>
</dbReference>
<name>A0A9N9JZ15_9GLOM</name>
<reference evidence="1" key="1">
    <citation type="submission" date="2021-06" db="EMBL/GenBank/DDBJ databases">
        <authorList>
            <person name="Kallberg Y."/>
            <person name="Tangrot J."/>
            <person name="Rosling A."/>
        </authorList>
    </citation>
    <scope>NUCLEOTIDE SEQUENCE</scope>
    <source>
        <strain evidence="1">FL966</strain>
    </source>
</reference>
<gene>
    <name evidence="1" type="ORF">CPELLU_LOCUS17872</name>
</gene>
<evidence type="ECO:0000313" key="1">
    <source>
        <dbReference type="EMBL" id="CAG8803128.1"/>
    </source>
</evidence>
<comment type="caution">
    <text evidence="1">The sequence shown here is derived from an EMBL/GenBank/DDBJ whole genome shotgun (WGS) entry which is preliminary data.</text>
</comment>
<protein>
    <submittedName>
        <fullName evidence="1">12992_t:CDS:1</fullName>
    </submittedName>
</protein>